<feature type="signal peptide" evidence="2">
    <location>
        <begin position="1"/>
        <end position="23"/>
    </location>
</feature>
<comment type="caution">
    <text evidence="3">The sequence shown here is derived from an EMBL/GenBank/DDBJ whole genome shotgun (WGS) entry which is preliminary data.</text>
</comment>
<dbReference type="Pfam" id="PF04955">
    <property type="entry name" value="HupE_UreJ"/>
    <property type="match status" value="1"/>
</dbReference>
<feature type="transmembrane region" description="Helical" evidence="1">
    <location>
        <begin position="39"/>
        <end position="63"/>
    </location>
</feature>
<dbReference type="OrthoDB" id="9808192at2"/>
<dbReference type="PIRSF" id="PIRSF016919">
    <property type="entry name" value="HupE_UreJ"/>
    <property type="match status" value="1"/>
</dbReference>
<feature type="transmembrane region" description="Helical" evidence="1">
    <location>
        <begin position="183"/>
        <end position="200"/>
    </location>
</feature>
<feature type="transmembrane region" description="Helical" evidence="1">
    <location>
        <begin position="149"/>
        <end position="171"/>
    </location>
</feature>
<keyword evidence="1" id="KW-1133">Transmembrane helix</keyword>
<accession>A0A3E1RE46</accession>
<feature type="chain" id="PRO_5017600964" evidence="2">
    <location>
        <begin position="24"/>
        <end position="202"/>
    </location>
</feature>
<evidence type="ECO:0000313" key="3">
    <source>
        <dbReference type="EMBL" id="RFO97639.1"/>
    </source>
</evidence>
<evidence type="ECO:0000256" key="1">
    <source>
        <dbReference type="SAM" id="Phobius"/>
    </source>
</evidence>
<keyword evidence="1" id="KW-0812">Transmembrane</keyword>
<sequence length="202" mass="20691">MHTKLKALLALLATAAASGSALAHTGVDVHQHMGFMAGFLHPFAGLDHMAVMLAIGLWSALIAKQFGREMLWGPLGFANVLLAGAALGLQGMQIPAVEPMIAASLVAAGLLVVSKLPLRGVAAAMLAGVFALFHGLAHGYELANNANAFQALAGMVSATLLLHTMGLALGWSLRGANVWVPRMLGGAVAALGSALLFLQLTN</sequence>
<reference evidence="3 4" key="1">
    <citation type="submission" date="2018-05" db="EMBL/GenBank/DDBJ databases">
        <title>Rhodoferax soyangensis sp.nov., isolated from an oligotrophic freshwater lake.</title>
        <authorList>
            <person name="Park M."/>
        </authorList>
    </citation>
    <scope>NUCLEOTIDE SEQUENCE [LARGE SCALE GENOMIC DNA]</scope>
    <source>
        <strain evidence="3 4">IMCC26218</strain>
    </source>
</reference>
<name>A0A3E1RE46_9BURK</name>
<feature type="transmembrane region" description="Helical" evidence="1">
    <location>
        <begin position="70"/>
        <end position="90"/>
    </location>
</feature>
<dbReference type="RefSeq" id="WP_117175516.1">
    <property type="nucleotide sequence ID" value="NZ_QFZK01000003.1"/>
</dbReference>
<dbReference type="EMBL" id="QFZK01000003">
    <property type="protein sequence ID" value="RFO97639.1"/>
    <property type="molecule type" value="Genomic_DNA"/>
</dbReference>
<keyword evidence="4" id="KW-1185">Reference proteome</keyword>
<keyword evidence="2" id="KW-0732">Signal</keyword>
<proteinExistence type="predicted"/>
<evidence type="ECO:0000256" key="2">
    <source>
        <dbReference type="SAM" id="SignalP"/>
    </source>
</evidence>
<gene>
    <name evidence="3" type="ORF">DIC66_07200</name>
</gene>
<feature type="transmembrane region" description="Helical" evidence="1">
    <location>
        <begin position="120"/>
        <end position="137"/>
    </location>
</feature>
<dbReference type="InterPro" id="IPR007038">
    <property type="entry name" value="HupE_UreJ"/>
</dbReference>
<organism evidence="3 4">
    <name type="scientific">Rhodoferax lacus</name>
    <dbReference type="NCBI Taxonomy" id="2184758"/>
    <lineage>
        <taxon>Bacteria</taxon>
        <taxon>Pseudomonadati</taxon>
        <taxon>Pseudomonadota</taxon>
        <taxon>Betaproteobacteria</taxon>
        <taxon>Burkholderiales</taxon>
        <taxon>Comamonadaceae</taxon>
        <taxon>Rhodoferax</taxon>
    </lineage>
</organism>
<keyword evidence="1" id="KW-0472">Membrane</keyword>
<dbReference type="AlphaFoldDB" id="A0A3E1RE46"/>
<protein>
    <submittedName>
        <fullName evidence="3">Urease accessory protein UreJ</fullName>
    </submittedName>
</protein>
<evidence type="ECO:0000313" key="4">
    <source>
        <dbReference type="Proteomes" id="UP000260665"/>
    </source>
</evidence>
<feature type="transmembrane region" description="Helical" evidence="1">
    <location>
        <begin position="96"/>
        <end position="113"/>
    </location>
</feature>
<dbReference type="Proteomes" id="UP000260665">
    <property type="component" value="Unassembled WGS sequence"/>
</dbReference>